<reference evidence="2 4" key="1">
    <citation type="submission" date="2019-07" db="EMBL/GenBank/DDBJ databases">
        <title>Genomes of sea-ice associated Colwellia species.</title>
        <authorList>
            <person name="Bowman J.P."/>
        </authorList>
    </citation>
    <scope>NUCLEOTIDE SEQUENCE [LARGE SCALE GENOMIC DNA]</scope>
    <source>
        <strain evidence="1 3">ACAM 607</strain>
        <strain evidence="2 4">IC036</strain>
    </source>
</reference>
<dbReference type="EMBL" id="VOLQ01000005">
    <property type="protein sequence ID" value="TWX70325.1"/>
    <property type="molecule type" value="Genomic_DNA"/>
</dbReference>
<keyword evidence="3" id="KW-1185">Reference proteome</keyword>
<dbReference type="EMBL" id="VOLR01000007">
    <property type="protein sequence ID" value="TWX61072.1"/>
    <property type="molecule type" value="Genomic_DNA"/>
</dbReference>
<evidence type="ECO:0000313" key="2">
    <source>
        <dbReference type="EMBL" id="TWX70325.1"/>
    </source>
</evidence>
<evidence type="ECO:0000313" key="3">
    <source>
        <dbReference type="Proteomes" id="UP000321525"/>
    </source>
</evidence>
<comment type="caution">
    <text evidence="2">The sequence shown here is derived from an EMBL/GenBank/DDBJ whole genome shotgun (WGS) entry which is preliminary data.</text>
</comment>
<dbReference type="PROSITE" id="PS51257">
    <property type="entry name" value="PROKAR_LIPOPROTEIN"/>
    <property type="match status" value="1"/>
</dbReference>
<evidence type="ECO:0000313" key="1">
    <source>
        <dbReference type="EMBL" id="TWX61072.1"/>
    </source>
</evidence>
<protein>
    <submittedName>
        <fullName evidence="2">DUF411 domain-containing protein</fullName>
    </submittedName>
</protein>
<proteinExistence type="predicted"/>
<dbReference type="Proteomes" id="UP000321917">
    <property type="component" value="Unassembled WGS sequence"/>
</dbReference>
<gene>
    <name evidence="1" type="ORF">ESZ26_06710</name>
    <name evidence="2" type="ORF">ESZ27_04200</name>
</gene>
<name>A0A5C6QMU9_9GAMM</name>
<dbReference type="OrthoDB" id="14727at2"/>
<evidence type="ECO:0000313" key="4">
    <source>
        <dbReference type="Proteomes" id="UP000321917"/>
    </source>
</evidence>
<dbReference type="Pfam" id="PF04214">
    <property type="entry name" value="DUF411"/>
    <property type="match status" value="1"/>
</dbReference>
<accession>A0A5C6QMU9</accession>
<dbReference type="AlphaFoldDB" id="A0A5C6QMU9"/>
<sequence length="174" mass="19309">MFSNKFTLKVIATFVVVVTLASCSDKKTLAVTDKLQSVMSPSIVLEVYKSPTCGCCKKWISHINDNGFASKVHSYQNFSAVKDEKGIAPRYRSCHTAISKDGFAFEGHVPAKFIQQFMKETHSDDVIGLSVPAMPVGSPGMEVDDKFQPYKVLLLKSDGTHKIYANVQSYEEQF</sequence>
<organism evidence="2 4">
    <name type="scientific">Colwellia hornerae</name>
    <dbReference type="NCBI Taxonomy" id="89402"/>
    <lineage>
        <taxon>Bacteria</taxon>
        <taxon>Pseudomonadati</taxon>
        <taxon>Pseudomonadota</taxon>
        <taxon>Gammaproteobacteria</taxon>
        <taxon>Alteromonadales</taxon>
        <taxon>Colwelliaceae</taxon>
        <taxon>Colwellia</taxon>
    </lineage>
</organism>
<dbReference type="Proteomes" id="UP000321525">
    <property type="component" value="Unassembled WGS sequence"/>
</dbReference>
<dbReference type="InterPro" id="IPR007332">
    <property type="entry name" value="DUF411"/>
</dbReference>